<keyword evidence="2" id="KW-1185">Reference proteome</keyword>
<organism evidence="1 2">
    <name type="scientific">Neobacillus kokaensis</name>
    <dbReference type="NCBI Taxonomy" id="2759023"/>
    <lineage>
        <taxon>Bacteria</taxon>
        <taxon>Bacillati</taxon>
        <taxon>Bacillota</taxon>
        <taxon>Bacilli</taxon>
        <taxon>Bacillales</taxon>
        <taxon>Bacillaceae</taxon>
        <taxon>Neobacillus</taxon>
    </lineage>
</organism>
<dbReference type="Proteomes" id="UP000637074">
    <property type="component" value="Unassembled WGS sequence"/>
</dbReference>
<reference evidence="1 2" key="1">
    <citation type="journal article" date="2022" name="Int. J. Syst. Evol. Microbiol.">
        <title>Neobacillus kokaensis sp. nov., isolated from soil.</title>
        <authorList>
            <person name="Yuki K."/>
            <person name="Matsubara H."/>
            <person name="Yamaguchi S."/>
        </authorList>
    </citation>
    <scope>NUCLEOTIDE SEQUENCE [LARGE SCALE GENOMIC DNA]</scope>
    <source>
        <strain evidence="1 2">LOB 377</strain>
    </source>
</reference>
<protein>
    <submittedName>
        <fullName evidence="1">Uncharacterized protein</fullName>
    </submittedName>
</protein>
<gene>
    <name evidence="1" type="ORF">AM1BK_02340</name>
</gene>
<sequence>MGLVLFNYLSLNITAQEASRLAGLGKTDADIIQYVQSKSAVGHPSDIKVAVSPDLALRKSGTYATVTLSYPMADITPIFDQFLSPYNLTAKSTVRVE</sequence>
<name>A0ABQ3MXQ0_9BACI</name>
<dbReference type="EMBL" id="BNDS01000001">
    <property type="protein sequence ID" value="GHH96691.1"/>
    <property type="molecule type" value="Genomic_DNA"/>
</dbReference>
<accession>A0ABQ3MXQ0</accession>
<proteinExistence type="predicted"/>
<comment type="caution">
    <text evidence="1">The sequence shown here is derived from an EMBL/GenBank/DDBJ whole genome shotgun (WGS) entry which is preliminary data.</text>
</comment>
<evidence type="ECO:0000313" key="1">
    <source>
        <dbReference type="EMBL" id="GHH96691.1"/>
    </source>
</evidence>
<evidence type="ECO:0000313" key="2">
    <source>
        <dbReference type="Proteomes" id="UP000637074"/>
    </source>
</evidence>